<dbReference type="InterPro" id="IPR036390">
    <property type="entry name" value="WH_DNA-bd_sf"/>
</dbReference>
<dbReference type="InterPro" id="IPR005119">
    <property type="entry name" value="LysR_subst-bd"/>
</dbReference>
<comment type="caution">
    <text evidence="6">The sequence shown here is derived from an EMBL/GenBank/DDBJ whole genome shotgun (WGS) entry which is preliminary data.</text>
</comment>
<evidence type="ECO:0000259" key="5">
    <source>
        <dbReference type="PROSITE" id="PS50931"/>
    </source>
</evidence>
<dbReference type="Pfam" id="PF03466">
    <property type="entry name" value="LysR_substrate"/>
    <property type="match status" value="1"/>
</dbReference>
<protein>
    <submittedName>
        <fullName evidence="6">Transcriptional regulator, LysR family protein</fullName>
    </submittedName>
</protein>
<dbReference type="FunFam" id="1.10.10.10:FF:000001">
    <property type="entry name" value="LysR family transcriptional regulator"/>
    <property type="match status" value="1"/>
</dbReference>
<evidence type="ECO:0000313" key="7">
    <source>
        <dbReference type="Proteomes" id="UP000003789"/>
    </source>
</evidence>
<dbReference type="AlphaFoldDB" id="Q1Z652"/>
<evidence type="ECO:0000256" key="4">
    <source>
        <dbReference type="ARBA" id="ARBA00023163"/>
    </source>
</evidence>
<dbReference type="GO" id="GO:0003700">
    <property type="term" value="F:DNA-binding transcription factor activity"/>
    <property type="evidence" value="ECO:0007669"/>
    <property type="project" value="InterPro"/>
</dbReference>
<dbReference type="RefSeq" id="WP_006230507.1">
    <property type="nucleotide sequence ID" value="NZ_CH724134.1"/>
</dbReference>
<name>Q1Z652_9GAMM</name>
<evidence type="ECO:0000256" key="2">
    <source>
        <dbReference type="ARBA" id="ARBA00023015"/>
    </source>
</evidence>
<dbReference type="CDD" id="cd08422">
    <property type="entry name" value="PBP2_CrgA_like"/>
    <property type="match status" value="1"/>
</dbReference>
<dbReference type="SUPFAM" id="SSF53850">
    <property type="entry name" value="Periplasmic binding protein-like II"/>
    <property type="match status" value="1"/>
</dbReference>
<evidence type="ECO:0000256" key="1">
    <source>
        <dbReference type="ARBA" id="ARBA00009437"/>
    </source>
</evidence>
<dbReference type="SUPFAM" id="SSF46785">
    <property type="entry name" value="Winged helix' DNA-binding domain"/>
    <property type="match status" value="1"/>
</dbReference>
<evidence type="ECO:0000313" key="6">
    <source>
        <dbReference type="EMBL" id="EAS43992.1"/>
    </source>
</evidence>
<dbReference type="Pfam" id="PF00126">
    <property type="entry name" value="HTH_1"/>
    <property type="match status" value="1"/>
</dbReference>
<dbReference type="InterPro" id="IPR036388">
    <property type="entry name" value="WH-like_DNA-bd_sf"/>
</dbReference>
<feature type="domain" description="HTH lysR-type" evidence="5">
    <location>
        <begin position="1"/>
        <end position="58"/>
    </location>
</feature>
<keyword evidence="3" id="KW-0238">DNA-binding</keyword>
<dbReference type="InterPro" id="IPR000847">
    <property type="entry name" value="LysR_HTH_N"/>
</dbReference>
<dbReference type="OrthoDB" id="9786526at2"/>
<dbReference type="InterPro" id="IPR058163">
    <property type="entry name" value="LysR-type_TF_proteobact-type"/>
</dbReference>
<organism evidence="6 7">
    <name type="scientific">Photobacterium profundum 3TCK</name>
    <dbReference type="NCBI Taxonomy" id="314280"/>
    <lineage>
        <taxon>Bacteria</taxon>
        <taxon>Pseudomonadati</taxon>
        <taxon>Pseudomonadota</taxon>
        <taxon>Gammaproteobacteria</taxon>
        <taxon>Vibrionales</taxon>
        <taxon>Vibrionaceae</taxon>
        <taxon>Photobacterium</taxon>
    </lineage>
</organism>
<reference evidence="6 7" key="1">
    <citation type="submission" date="2006-03" db="EMBL/GenBank/DDBJ databases">
        <authorList>
            <person name="Bartlett D.H."/>
            <person name="Valle G."/>
            <person name="Lauro F.M."/>
            <person name="Vezzi A."/>
            <person name="Simonato F."/>
            <person name="Eloe E."/>
            <person name="Vitulo N."/>
            <person name="Stratton T.K."/>
            <person name="D'angelo M."/>
            <person name="Ferriera S."/>
            <person name="Johnson J."/>
            <person name="Kravitz S."/>
            <person name="Beeson K."/>
            <person name="Sutton G."/>
            <person name="Rogers Y."/>
            <person name="Friedman R."/>
            <person name="Frazier M."/>
            <person name="Venter J.C."/>
        </authorList>
    </citation>
    <scope>NUCLEOTIDE SEQUENCE [LARGE SCALE GENOMIC DNA]</scope>
    <source>
        <strain evidence="6 7">3TCK</strain>
    </source>
</reference>
<dbReference type="Gene3D" id="3.40.190.290">
    <property type="match status" value="1"/>
</dbReference>
<evidence type="ECO:0000256" key="3">
    <source>
        <dbReference type="ARBA" id="ARBA00023125"/>
    </source>
</evidence>
<accession>Q1Z652</accession>
<dbReference type="PANTHER" id="PTHR30537:SF68">
    <property type="entry name" value="TRANSCRIPTIONAL REGULATOR-RELATED"/>
    <property type="match status" value="1"/>
</dbReference>
<sequence length="300" mass="33679">MDLNSLNIFIHVVQQGTFSGASIAMNIPVATVSRRVSELETQLDQQLLVRSTRKLALTAAGKVLYQRASVGLDEIFAAKQAMNEEQEEYKGKLRVSIPPALYVLDEMFHQFNKSYPLIQLEVLTTPKRIDFIDDEVDVVIRVGQLNHQSAVARRLGCYRHVVVCSQTFLNQFGIPQEPVALVDLPIAAWMSNDNNVNWLLGDQKIKIHPTFSSNDYVHILSAIRSGCMLGELPPMLANPLLKSGELVEVLTHYPLPEVELNLLYPSRKHLSRLTKAFIDAFIAFSQSHSKDGLLFNLIKS</sequence>
<dbReference type="Proteomes" id="UP000003789">
    <property type="component" value="Unassembled WGS sequence"/>
</dbReference>
<comment type="similarity">
    <text evidence="1">Belongs to the LysR transcriptional regulatory family.</text>
</comment>
<keyword evidence="4" id="KW-0804">Transcription</keyword>
<dbReference type="EMBL" id="AAPH01000007">
    <property type="protein sequence ID" value="EAS43992.1"/>
    <property type="molecule type" value="Genomic_DNA"/>
</dbReference>
<gene>
    <name evidence="6" type="ORF">P3TCK_12426</name>
</gene>
<dbReference type="GO" id="GO:0006351">
    <property type="term" value="P:DNA-templated transcription"/>
    <property type="evidence" value="ECO:0007669"/>
    <property type="project" value="TreeGrafter"/>
</dbReference>
<proteinExistence type="inferred from homology"/>
<keyword evidence="2" id="KW-0805">Transcription regulation</keyword>
<dbReference type="GO" id="GO:0043565">
    <property type="term" value="F:sequence-specific DNA binding"/>
    <property type="evidence" value="ECO:0007669"/>
    <property type="project" value="TreeGrafter"/>
</dbReference>
<dbReference type="HOGENOM" id="CLU_039613_16_2_6"/>
<dbReference type="PANTHER" id="PTHR30537">
    <property type="entry name" value="HTH-TYPE TRANSCRIPTIONAL REGULATOR"/>
    <property type="match status" value="1"/>
</dbReference>
<dbReference type="Gene3D" id="1.10.10.10">
    <property type="entry name" value="Winged helix-like DNA-binding domain superfamily/Winged helix DNA-binding domain"/>
    <property type="match status" value="1"/>
</dbReference>
<dbReference type="PROSITE" id="PS50931">
    <property type="entry name" value="HTH_LYSR"/>
    <property type="match status" value="1"/>
</dbReference>